<dbReference type="Pfam" id="PF16109">
    <property type="entry name" value="DUF4827"/>
    <property type="match status" value="1"/>
</dbReference>
<dbReference type="InterPro" id="IPR032252">
    <property type="entry name" value="DUF4827"/>
</dbReference>
<name>A0A0H5PZ69_9ZZZZ</name>
<dbReference type="EMBL" id="LN852932">
    <property type="protein sequence ID" value="CRY94464.1"/>
    <property type="molecule type" value="Genomic_DNA"/>
</dbReference>
<proteinExistence type="predicted"/>
<reference evidence="1" key="1">
    <citation type="submission" date="2015-06" db="EMBL/GenBank/DDBJ databases">
        <authorList>
            <person name="Joergensen T."/>
        </authorList>
    </citation>
    <scope>NUCLEOTIDE SEQUENCE</scope>
    <source>
        <strain evidence="1">RGRH0259</strain>
    </source>
</reference>
<dbReference type="GO" id="GO:0003755">
    <property type="term" value="F:peptidyl-prolyl cis-trans isomerase activity"/>
    <property type="evidence" value="ECO:0007669"/>
    <property type="project" value="InterPro"/>
</dbReference>
<protein>
    <submittedName>
        <fullName evidence="1">Uncharacterized protein</fullName>
    </submittedName>
</protein>
<evidence type="ECO:0000313" key="1">
    <source>
        <dbReference type="EMBL" id="CRY94464.1"/>
    </source>
</evidence>
<dbReference type="AlphaFoldDB" id="A0A0H5PZ69"/>
<organism evidence="1">
    <name type="scientific">uncultured prokaryote</name>
    <dbReference type="NCBI Taxonomy" id="198431"/>
    <lineage>
        <taxon>unclassified sequences</taxon>
        <taxon>environmental samples</taxon>
    </lineage>
</organism>
<reference evidence="1" key="2">
    <citation type="submission" date="2015-07" db="EMBL/GenBank/DDBJ databases">
        <title>Plasmids, circular viruses and viroids from rat gut.</title>
        <authorList>
            <person name="Jorgensen T.J."/>
            <person name="Hansen M.A."/>
            <person name="Xu Z."/>
            <person name="Tabak M.A."/>
            <person name="Sorensen S.J."/>
            <person name="Hansen L.H."/>
        </authorList>
    </citation>
    <scope>NUCLEOTIDE SEQUENCE</scope>
    <source>
        <strain evidence="1">RGRH0259</strain>
    </source>
</reference>
<sequence length="96" mass="11032">MKKNFLIAFVLMGIGLFFHSCDDSKTYAEMKEEEKDAINNFINEEKIQVISEQVFKAQNETTDTAKNEFVLFDESGVYMQIIQKGRKSSGQSFLAF</sequence>
<accession>A0A0H5PZ69</accession>
<dbReference type="Gene3D" id="3.10.50.40">
    <property type="match status" value="1"/>
</dbReference>
<dbReference type="InterPro" id="IPR046357">
    <property type="entry name" value="PPIase_dom_sf"/>
</dbReference>